<dbReference type="Pfam" id="PF02515">
    <property type="entry name" value="CoA_transf_3"/>
    <property type="match status" value="1"/>
</dbReference>
<dbReference type="PANTHER" id="PTHR48207">
    <property type="entry name" value="SUCCINATE--HYDROXYMETHYLGLUTARATE COA-TRANSFERASE"/>
    <property type="match status" value="1"/>
</dbReference>
<dbReference type="SUPFAM" id="SSF89796">
    <property type="entry name" value="CoA-transferase family III (CaiB/BaiF)"/>
    <property type="match status" value="1"/>
</dbReference>
<evidence type="ECO:0000313" key="2">
    <source>
        <dbReference type="EMBL" id="CAB4767650.1"/>
    </source>
</evidence>
<dbReference type="EMBL" id="CAFBOS010000248">
    <property type="protein sequence ID" value="CAB5021864.1"/>
    <property type="molecule type" value="Genomic_DNA"/>
</dbReference>
<dbReference type="InterPro" id="IPR003673">
    <property type="entry name" value="CoA-Trfase_fam_III"/>
</dbReference>
<evidence type="ECO:0000256" key="1">
    <source>
        <dbReference type="ARBA" id="ARBA00022679"/>
    </source>
</evidence>
<reference evidence="3" key="1">
    <citation type="submission" date="2020-05" db="EMBL/GenBank/DDBJ databases">
        <authorList>
            <person name="Chiriac C."/>
            <person name="Salcher M."/>
            <person name="Ghai R."/>
            <person name="Kavagutti S V."/>
        </authorList>
    </citation>
    <scope>NUCLEOTIDE SEQUENCE</scope>
</reference>
<dbReference type="EMBL" id="CAEZYR010000157">
    <property type="protein sequence ID" value="CAB4767650.1"/>
    <property type="molecule type" value="Genomic_DNA"/>
</dbReference>
<keyword evidence="1" id="KW-0808">Transferase</keyword>
<proteinExistence type="predicted"/>
<dbReference type="Gene3D" id="3.30.1540.10">
    <property type="entry name" value="formyl-coa transferase, domain 3"/>
    <property type="match status" value="1"/>
</dbReference>
<dbReference type="EMBL" id="CAFBMH010000164">
    <property type="protein sequence ID" value="CAB4934224.1"/>
    <property type="molecule type" value="Genomic_DNA"/>
</dbReference>
<organism evidence="3">
    <name type="scientific">freshwater metagenome</name>
    <dbReference type="NCBI Taxonomy" id="449393"/>
    <lineage>
        <taxon>unclassified sequences</taxon>
        <taxon>metagenomes</taxon>
        <taxon>ecological metagenomes</taxon>
    </lineage>
</organism>
<dbReference type="InterPro" id="IPR044855">
    <property type="entry name" value="CoA-Trfase_III_dom3_sf"/>
</dbReference>
<dbReference type="InterPro" id="IPR050483">
    <property type="entry name" value="CoA-transferase_III_domain"/>
</dbReference>
<gene>
    <name evidence="2" type="ORF">UFOPK2754_02908</name>
    <name evidence="3" type="ORF">UFOPK3543_02851</name>
    <name evidence="4" type="ORF">UFOPK3967_02815</name>
</gene>
<protein>
    <submittedName>
        <fullName evidence="3">Unannotated protein</fullName>
    </submittedName>
</protein>
<dbReference type="Gene3D" id="3.40.50.10540">
    <property type="entry name" value="Crotonobetainyl-coa:carnitine coa-transferase, domain 1"/>
    <property type="match status" value="1"/>
</dbReference>
<evidence type="ECO:0000313" key="4">
    <source>
        <dbReference type="EMBL" id="CAB5021864.1"/>
    </source>
</evidence>
<name>A0A6J7IV50_9ZZZZ</name>
<dbReference type="AlphaFoldDB" id="A0A6J7IV50"/>
<dbReference type="InterPro" id="IPR023606">
    <property type="entry name" value="CoA-Trfase_III_dom_1_sf"/>
</dbReference>
<evidence type="ECO:0000313" key="3">
    <source>
        <dbReference type="EMBL" id="CAB4934224.1"/>
    </source>
</evidence>
<dbReference type="PANTHER" id="PTHR48207:SF3">
    <property type="entry name" value="SUCCINATE--HYDROXYMETHYLGLUTARATE COA-TRANSFERASE"/>
    <property type="match status" value="1"/>
</dbReference>
<dbReference type="GO" id="GO:0008410">
    <property type="term" value="F:CoA-transferase activity"/>
    <property type="evidence" value="ECO:0007669"/>
    <property type="project" value="TreeGrafter"/>
</dbReference>
<accession>A0A6J7IV50</accession>
<sequence>MGCFDLRRCAVGEIADDERFATPLGRVQHNVALVAALDAIVGSQPLAHWVERFQILRTAWAIVQTAREVRDDPQVLANGYLATVDTPLDLVTSPVQFDERPPVLRGAPEHGAHTEEVLLELGRTWDDISALHDAGRSADAAVRRAACVSGACGASRC</sequence>